<comment type="function">
    <text evidence="10">Catalyzes the reduction of fatty acyl-CoA to fatty alcohols.</text>
</comment>
<dbReference type="InterPro" id="IPR026055">
    <property type="entry name" value="FAR"/>
</dbReference>
<dbReference type="GO" id="GO:0080019">
    <property type="term" value="F:alcohol-forming very long-chain fatty acyl-CoA reductase activity"/>
    <property type="evidence" value="ECO:0007669"/>
    <property type="project" value="InterPro"/>
</dbReference>
<dbReference type="EC" id="1.2.1.84" evidence="10"/>
<dbReference type="Gene3D" id="3.40.50.720">
    <property type="entry name" value="NAD(P)-binding Rossmann-like Domain"/>
    <property type="match status" value="1"/>
</dbReference>
<feature type="domain" description="Thioester reductase (TE)" evidence="12">
    <location>
        <begin position="51"/>
        <end position="323"/>
    </location>
</feature>
<dbReference type="AlphaFoldDB" id="A0A8B8FDA4"/>
<keyword evidence="5 10" id="KW-0521">NADP</keyword>
<feature type="transmembrane region" description="Helical" evidence="10">
    <location>
        <begin position="386"/>
        <end position="408"/>
    </location>
</feature>
<comment type="catalytic activity">
    <reaction evidence="9 10">
        <text>a long-chain fatty acyl-CoA + 2 NADPH + 2 H(+) = a long-chain primary fatty alcohol + 2 NADP(+) + CoA</text>
        <dbReference type="Rhea" id="RHEA:52716"/>
        <dbReference type="ChEBI" id="CHEBI:15378"/>
        <dbReference type="ChEBI" id="CHEBI:57287"/>
        <dbReference type="ChEBI" id="CHEBI:57783"/>
        <dbReference type="ChEBI" id="CHEBI:58349"/>
        <dbReference type="ChEBI" id="CHEBI:77396"/>
        <dbReference type="ChEBI" id="CHEBI:83139"/>
        <dbReference type="EC" id="1.2.1.84"/>
    </reaction>
</comment>
<dbReference type="InterPro" id="IPR033640">
    <property type="entry name" value="FAR_C"/>
</dbReference>
<evidence type="ECO:0000256" key="9">
    <source>
        <dbReference type="ARBA" id="ARBA00052530"/>
    </source>
</evidence>
<dbReference type="PANTHER" id="PTHR11011:SF61">
    <property type="entry name" value="FATTY ACYL-COA REDUCTASE"/>
    <property type="match status" value="1"/>
</dbReference>
<dbReference type="InterPro" id="IPR013120">
    <property type="entry name" value="FAR_NAD-bd"/>
</dbReference>
<dbReference type="GO" id="GO:0102965">
    <property type="term" value="F:alcohol-forming long-chain fatty acyl-CoA reductase activity"/>
    <property type="evidence" value="ECO:0007669"/>
    <property type="project" value="UniProtKB-EC"/>
</dbReference>
<comment type="subcellular location">
    <subcellularLocation>
        <location evidence="1">Membrane</location>
        <topology evidence="1">Multi-pass membrane protein</topology>
    </subcellularLocation>
</comment>
<organism evidence="13 14">
    <name type="scientific">Sipha flava</name>
    <name type="common">yellow sugarcane aphid</name>
    <dbReference type="NCBI Taxonomy" id="143950"/>
    <lineage>
        <taxon>Eukaryota</taxon>
        <taxon>Metazoa</taxon>
        <taxon>Ecdysozoa</taxon>
        <taxon>Arthropoda</taxon>
        <taxon>Hexapoda</taxon>
        <taxon>Insecta</taxon>
        <taxon>Pterygota</taxon>
        <taxon>Neoptera</taxon>
        <taxon>Paraneoptera</taxon>
        <taxon>Hemiptera</taxon>
        <taxon>Sternorrhyncha</taxon>
        <taxon>Aphidomorpha</taxon>
        <taxon>Aphidoidea</taxon>
        <taxon>Aphididae</taxon>
        <taxon>Sipha</taxon>
    </lineage>
</organism>
<name>A0A8B8FDA4_9HEMI</name>
<keyword evidence="6 10" id="KW-1133">Transmembrane helix</keyword>
<evidence type="ECO:0000313" key="13">
    <source>
        <dbReference type="Proteomes" id="UP000694846"/>
    </source>
</evidence>
<dbReference type="GeneID" id="112682374"/>
<reference evidence="14" key="1">
    <citation type="submission" date="2025-08" db="UniProtKB">
        <authorList>
            <consortium name="RefSeq"/>
        </authorList>
    </citation>
    <scope>IDENTIFICATION</scope>
    <source>
        <tissue evidence="14">Whole body</tissue>
    </source>
</reference>
<gene>
    <name evidence="14" type="primary">LOC112682374</name>
</gene>
<evidence type="ECO:0000256" key="1">
    <source>
        <dbReference type="ARBA" id="ARBA00004141"/>
    </source>
</evidence>
<dbReference type="GO" id="GO:0005777">
    <property type="term" value="C:peroxisome"/>
    <property type="evidence" value="ECO:0007669"/>
    <property type="project" value="TreeGrafter"/>
</dbReference>
<keyword evidence="3 10" id="KW-0444">Lipid biosynthesis</keyword>
<keyword evidence="13" id="KW-1185">Reference proteome</keyword>
<dbReference type="RefSeq" id="XP_025408738.1">
    <property type="nucleotide sequence ID" value="XM_025552953.1"/>
</dbReference>
<evidence type="ECO:0000256" key="10">
    <source>
        <dbReference type="RuleBase" id="RU363097"/>
    </source>
</evidence>
<keyword evidence="4 10" id="KW-0812">Transmembrane</keyword>
<keyword evidence="10" id="KW-0560">Oxidoreductase</keyword>
<feature type="transmembrane region" description="Helical" evidence="10">
    <location>
        <begin position="501"/>
        <end position="522"/>
    </location>
</feature>
<dbReference type="OrthoDB" id="429813at2759"/>
<dbReference type="Pfam" id="PF07993">
    <property type="entry name" value="NAD_binding_4"/>
    <property type="match status" value="1"/>
</dbReference>
<dbReference type="SUPFAM" id="SSF51735">
    <property type="entry name" value="NAD(P)-binding Rossmann-fold domains"/>
    <property type="match status" value="1"/>
</dbReference>
<dbReference type="GO" id="GO:0016020">
    <property type="term" value="C:membrane"/>
    <property type="evidence" value="ECO:0007669"/>
    <property type="project" value="UniProtKB-SubCell"/>
</dbReference>
<keyword evidence="7 10" id="KW-0443">Lipid metabolism</keyword>
<dbReference type="CDD" id="cd09071">
    <property type="entry name" value="FAR_C"/>
    <property type="match status" value="1"/>
</dbReference>
<evidence type="ECO:0000259" key="12">
    <source>
        <dbReference type="Pfam" id="PF07993"/>
    </source>
</evidence>
<evidence type="ECO:0000256" key="2">
    <source>
        <dbReference type="ARBA" id="ARBA00005928"/>
    </source>
</evidence>
<dbReference type="InterPro" id="IPR036291">
    <property type="entry name" value="NAD(P)-bd_dom_sf"/>
</dbReference>
<evidence type="ECO:0000256" key="3">
    <source>
        <dbReference type="ARBA" id="ARBA00022516"/>
    </source>
</evidence>
<comment type="similarity">
    <text evidence="2 10">Belongs to the fatty acyl-CoA reductase family.</text>
</comment>
<accession>A0A8B8FDA4</accession>
<evidence type="ECO:0000259" key="11">
    <source>
        <dbReference type="Pfam" id="PF03015"/>
    </source>
</evidence>
<feature type="transmembrane region" description="Helical" evidence="10">
    <location>
        <begin position="528"/>
        <end position="550"/>
    </location>
</feature>
<dbReference type="FunFam" id="3.40.50.720:FF:000143">
    <property type="entry name" value="Fatty acyl-CoA reductase"/>
    <property type="match status" value="1"/>
</dbReference>
<evidence type="ECO:0000256" key="4">
    <source>
        <dbReference type="ARBA" id="ARBA00022692"/>
    </source>
</evidence>
<sequence>MQSQAMISLTAEEMVKFEENFLNFKPPVLPEELKHIPDRVGETFVGKTLFITGGSGFLGKVLVEKLLRKCPGIERIYLLLRPKKGSHPKQRLETIFSSVLFDYLKELRGKEVFDKVYPIAGDVSEPNLAISESDRRLLADSVNIVYHGAATIRFDEALKKAVILNTRGTKLVLELAREMKKLELFVHVSTSYCHLDEKVLFEKAYPPPVDPHKIIQSMELLDEPFVETISKQILGSFPNSYAFTKCLSEHLVVEQMDAGMPCVIARPSIVIPIWKEPLPGWTDNINGPTGLLIGAGKGVIRTMYCDNNGYADYLPVDITVNGIILLTWNYIGNNDKSRVICHLTSSQEWRVTWQEIIDIGKSIVTTEVPLNGAVWYPGGSMKSSKLVHNICVFFLHIIPAYFLDAIIYMSGNKPCLVRIQDRINKGFEVFEYYANNQWEFRNEHVHYLRRIMNEREKFDYKVDGNDMNIRSYFRDCIMAARIYILKETPDTLPRARTHMKIMYVVDIIAKIVLFGLLLWTIFSWSDTIIAVVLFLCNLVRLLFSLVLSAFSGDTSAESITNKEL</sequence>
<dbReference type="CDD" id="cd05236">
    <property type="entry name" value="FAR-N_SDR_e"/>
    <property type="match status" value="1"/>
</dbReference>
<keyword evidence="8 10" id="KW-0472">Membrane</keyword>
<protein>
    <recommendedName>
        <fullName evidence="10">Fatty acyl-CoA reductase</fullName>
        <ecNumber evidence="10">1.2.1.84</ecNumber>
    </recommendedName>
</protein>
<evidence type="ECO:0000256" key="7">
    <source>
        <dbReference type="ARBA" id="ARBA00023098"/>
    </source>
</evidence>
<evidence type="ECO:0000313" key="14">
    <source>
        <dbReference type="RefSeq" id="XP_025408738.1"/>
    </source>
</evidence>
<evidence type="ECO:0000256" key="5">
    <source>
        <dbReference type="ARBA" id="ARBA00022857"/>
    </source>
</evidence>
<evidence type="ECO:0000256" key="8">
    <source>
        <dbReference type="ARBA" id="ARBA00023136"/>
    </source>
</evidence>
<dbReference type="Proteomes" id="UP000694846">
    <property type="component" value="Unplaced"/>
</dbReference>
<dbReference type="GO" id="GO:0035336">
    <property type="term" value="P:long-chain fatty-acyl-CoA metabolic process"/>
    <property type="evidence" value="ECO:0007669"/>
    <property type="project" value="TreeGrafter"/>
</dbReference>
<dbReference type="Pfam" id="PF03015">
    <property type="entry name" value="Sterile"/>
    <property type="match status" value="1"/>
</dbReference>
<feature type="domain" description="Fatty acyl-CoA reductase C-terminal" evidence="11">
    <location>
        <begin position="395"/>
        <end position="487"/>
    </location>
</feature>
<dbReference type="PANTHER" id="PTHR11011">
    <property type="entry name" value="MALE STERILITY PROTEIN 2-RELATED"/>
    <property type="match status" value="1"/>
</dbReference>
<proteinExistence type="inferred from homology"/>
<evidence type="ECO:0000256" key="6">
    <source>
        <dbReference type="ARBA" id="ARBA00022989"/>
    </source>
</evidence>